<keyword evidence="1" id="KW-0812">Transmembrane</keyword>
<dbReference type="Proteomes" id="UP001265746">
    <property type="component" value="Unassembled WGS sequence"/>
</dbReference>
<feature type="domain" description="DUF7703" evidence="2">
    <location>
        <begin position="7"/>
        <end position="164"/>
    </location>
</feature>
<dbReference type="Pfam" id="PF24802">
    <property type="entry name" value="DUF7703"/>
    <property type="match status" value="1"/>
</dbReference>
<dbReference type="PANTHER" id="PTHR37013:SF4">
    <property type="entry name" value="INTEGRAL MEMBRANE PROTEIN"/>
    <property type="match status" value="1"/>
</dbReference>
<keyword evidence="4" id="KW-1185">Reference proteome</keyword>
<keyword evidence="1" id="KW-0472">Membrane</keyword>
<keyword evidence="1" id="KW-1133">Transmembrane helix</keyword>
<feature type="transmembrane region" description="Helical" evidence="1">
    <location>
        <begin position="109"/>
        <end position="132"/>
    </location>
</feature>
<feature type="transmembrane region" description="Helical" evidence="1">
    <location>
        <begin position="38"/>
        <end position="59"/>
    </location>
</feature>
<feature type="transmembrane region" description="Helical" evidence="1">
    <location>
        <begin position="12"/>
        <end position="32"/>
    </location>
</feature>
<gene>
    <name evidence="3" type="ORF">N8I77_013732</name>
</gene>
<evidence type="ECO:0000256" key="1">
    <source>
        <dbReference type="SAM" id="Phobius"/>
    </source>
</evidence>
<evidence type="ECO:0000259" key="2">
    <source>
        <dbReference type="Pfam" id="PF24802"/>
    </source>
</evidence>
<evidence type="ECO:0000313" key="4">
    <source>
        <dbReference type="Proteomes" id="UP001265746"/>
    </source>
</evidence>
<reference evidence="3" key="1">
    <citation type="submission" date="2023-06" db="EMBL/GenBank/DDBJ databases">
        <authorList>
            <person name="Noh H."/>
        </authorList>
    </citation>
    <scope>NUCLEOTIDE SEQUENCE</scope>
    <source>
        <strain evidence="3">DUCC20226</strain>
    </source>
</reference>
<dbReference type="EMBL" id="JAUJFL010000014">
    <property type="protein sequence ID" value="KAK2595707.1"/>
    <property type="molecule type" value="Genomic_DNA"/>
</dbReference>
<comment type="caution">
    <text evidence="3">The sequence shown here is derived from an EMBL/GenBank/DDBJ whole genome shotgun (WGS) entry which is preliminary data.</text>
</comment>
<organism evidence="3 4">
    <name type="scientific">Phomopsis amygdali</name>
    <name type="common">Fusicoccum amygdali</name>
    <dbReference type="NCBI Taxonomy" id="1214568"/>
    <lineage>
        <taxon>Eukaryota</taxon>
        <taxon>Fungi</taxon>
        <taxon>Dikarya</taxon>
        <taxon>Ascomycota</taxon>
        <taxon>Pezizomycotina</taxon>
        <taxon>Sordariomycetes</taxon>
        <taxon>Sordariomycetidae</taxon>
        <taxon>Diaporthales</taxon>
        <taxon>Diaporthaceae</taxon>
        <taxon>Diaporthe</taxon>
    </lineage>
</organism>
<protein>
    <recommendedName>
        <fullName evidence="2">DUF7703 domain-containing protein</fullName>
    </recommendedName>
</protein>
<feature type="transmembrane region" description="Helical" evidence="1">
    <location>
        <begin position="71"/>
        <end position="89"/>
    </location>
</feature>
<evidence type="ECO:0000313" key="3">
    <source>
        <dbReference type="EMBL" id="KAK2595707.1"/>
    </source>
</evidence>
<name>A0AAD9S1L1_PHOAM</name>
<sequence>MSYSPVDMAMAAFTGISMYIGVEVNMELLFIFARWSGLYFWSCTLCAWGVILQPLFILLADFNIWRDHTAAITLIYLTWGIMVVPQSWVLYSRLHLVVQSSRKLESLMIVLILTSAILTVPTIVIGILLSLIQQTSHPSLSKVYSVWSRLEMTVFFVQETSMNAFASFFNLQGSFKPLVYGIKLKAEFAILNRLVQSVQRERKGFGYGSDSLWFG</sequence>
<accession>A0AAD9S1L1</accession>
<dbReference type="AlphaFoldDB" id="A0AAD9S1L1"/>
<dbReference type="InterPro" id="IPR056120">
    <property type="entry name" value="DUF7703"/>
</dbReference>
<dbReference type="PANTHER" id="PTHR37013">
    <property type="entry name" value="INTEGRAL MEMBRANE PROTEIN (AFU_ORTHOLOGUE AFUA_1G05950)-RELATED"/>
    <property type="match status" value="1"/>
</dbReference>
<proteinExistence type="predicted"/>